<comment type="caution">
    <text evidence="3">The sequence shown here is derived from an EMBL/GenBank/DDBJ whole genome shotgun (WGS) entry which is preliminary data.</text>
</comment>
<dbReference type="Pfam" id="PF00226">
    <property type="entry name" value="DnaJ"/>
    <property type="match status" value="1"/>
</dbReference>
<dbReference type="InterPro" id="IPR001623">
    <property type="entry name" value="DnaJ_domain"/>
</dbReference>
<feature type="region of interest" description="Disordered" evidence="1">
    <location>
        <begin position="140"/>
        <end position="178"/>
    </location>
</feature>
<reference evidence="3" key="1">
    <citation type="submission" date="2022-07" db="EMBL/GenBank/DDBJ databases">
        <authorList>
            <person name="Macas J."/>
            <person name="Novak P."/>
            <person name="Neumann P."/>
        </authorList>
    </citation>
    <scope>NUCLEOTIDE SEQUENCE</scope>
</reference>
<dbReference type="GO" id="GO:0042026">
    <property type="term" value="P:protein refolding"/>
    <property type="evidence" value="ECO:0007669"/>
    <property type="project" value="TreeGrafter"/>
</dbReference>
<feature type="compositionally biased region" description="Basic and acidic residues" evidence="1">
    <location>
        <begin position="168"/>
        <end position="178"/>
    </location>
</feature>
<dbReference type="GO" id="GO:0051082">
    <property type="term" value="F:unfolded protein binding"/>
    <property type="evidence" value="ECO:0007669"/>
    <property type="project" value="TreeGrafter"/>
</dbReference>
<dbReference type="PROSITE" id="PS00636">
    <property type="entry name" value="DNAJ_1"/>
    <property type="match status" value="1"/>
</dbReference>
<dbReference type="Gene3D" id="1.10.287.110">
    <property type="entry name" value="DnaJ domain"/>
    <property type="match status" value="1"/>
</dbReference>
<gene>
    <name evidence="3" type="ORF">CEPIT_LOCUS6603</name>
</gene>
<dbReference type="InterPro" id="IPR036869">
    <property type="entry name" value="J_dom_sf"/>
</dbReference>
<accession>A0AAV0CLX3</accession>
<dbReference type="EMBL" id="CAMAPF010000033">
    <property type="protein sequence ID" value="CAH9078807.1"/>
    <property type="molecule type" value="Genomic_DNA"/>
</dbReference>
<dbReference type="SMART" id="SM00271">
    <property type="entry name" value="DnaJ"/>
    <property type="match status" value="1"/>
</dbReference>
<dbReference type="GO" id="GO:0005737">
    <property type="term" value="C:cytoplasm"/>
    <property type="evidence" value="ECO:0007669"/>
    <property type="project" value="TreeGrafter"/>
</dbReference>
<feature type="domain" description="J" evidence="2">
    <location>
        <begin position="57"/>
        <end position="121"/>
    </location>
</feature>
<dbReference type="SUPFAM" id="SSF46565">
    <property type="entry name" value="Chaperone J-domain"/>
    <property type="match status" value="1"/>
</dbReference>
<sequence length="208" mass="23631">MQAYLLWNPATIHGVGRTKGNPHIFPWTCPAANNSCRATRFRRAPVTSSSSISSQQNYYSVLGISPTTSAADIKKAYRLLALKYHPDVNKDPAADQDFKNIRLAYDTLSDETTRAQYDLALLWQGNIFGYDDVQKSYRGADSRPKETYREQHHQKGDSSFNFETVEGSDDKTHDKERPPFHEMLKSSFLFLSLSLPNVHSRHSAIFDI</sequence>
<evidence type="ECO:0000313" key="3">
    <source>
        <dbReference type="EMBL" id="CAH9078807.1"/>
    </source>
</evidence>
<evidence type="ECO:0000313" key="4">
    <source>
        <dbReference type="Proteomes" id="UP001152523"/>
    </source>
</evidence>
<dbReference type="PANTHER" id="PTHR43096">
    <property type="entry name" value="DNAJ HOMOLOG 1, MITOCHONDRIAL-RELATED"/>
    <property type="match status" value="1"/>
</dbReference>
<dbReference type="CDD" id="cd06257">
    <property type="entry name" value="DnaJ"/>
    <property type="match status" value="1"/>
</dbReference>
<organism evidence="3 4">
    <name type="scientific">Cuscuta epithymum</name>
    <dbReference type="NCBI Taxonomy" id="186058"/>
    <lineage>
        <taxon>Eukaryota</taxon>
        <taxon>Viridiplantae</taxon>
        <taxon>Streptophyta</taxon>
        <taxon>Embryophyta</taxon>
        <taxon>Tracheophyta</taxon>
        <taxon>Spermatophyta</taxon>
        <taxon>Magnoliopsida</taxon>
        <taxon>eudicotyledons</taxon>
        <taxon>Gunneridae</taxon>
        <taxon>Pentapetalae</taxon>
        <taxon>asterids</taxon>
        <taxon>lamiids</taxon>
        <taxon>Solanales</taxon>
        <taxon>Convolvulaceae</taxon>
        <taxon>Cuscuteae</taxon>
        <taxon>Cuscuta</taxon>
        <taxon>Cuscuta subgen. Cuscuta</taxon>
    </lineage>
</organism>
<dbReference type="PROSITE" id="PS50076">
    <property type="entry name" value="DNAJ_2"/>
    <property type="match status" value="1"/>
</dbReference>
<feature type="compositionally biased region" description="Basic and acidic residues" evidence="1">
    <location>
        <begin position="140"/>
        <end position="156"/>
    </location>
</feature>
<protein>
    <recommendedName>
        <fullName evidence="2">J domain-containing protein</fullName>
    </recommendedName>
</protein>
<evidence type="ECO:0000259" key="2">
    <source>
        <dbReference type="PROSITE" id="PS50076"/>
    </source>
</evidence>
<dbReference type="PRINTS" id="PR00625">
    <property type="entry name" value="JDOMAIN"/>
</dbReference>
<keyword evidence="4" id="KW-1185">Reference proteome</keyword>
<name>A0AAV0CLX3_9ASTE</name>
<proteinExistence type="predicted"/>
<dbReference type="AlphaFoldDB" id="A0AAV0CLX3"/>
<dbReference type="PANTHER" id="PTHR43096:SF58">
    <property type="entry name" value="CHAPERONE DNAJ-DOMAIN SUPERFAMILY PROTEIN"/>
    <property type="match status" value="1"/>
</dbReference>
<evidence type="ECO:0000256" key="1">
    <source>
        <dbReference type="SAM" id="MobiDB-lite"/>
    </source>
</evidence>
<dbReference type="Proteomes" id="UP001152523">
    <property type="component" value="Unassembled WGS sequence"/>
</dbReference>
<dbReference type="InterPro" id="IPR018253">
    <property type="entry name" value="DnaJ_domain_CS"/>
</dbReference>